<feature type="domain" description="Glycosyl transferase family 1" evidence="1">
    <location>
        <begin position="224"/>
        <end position="380"/>
    </location>
</feature>
<organism evidence="3 4">
    <name type="scientific">Candidatus Acididesulfobacter diazotrophicus</name>
    <dbReference type="NCBI Taxonomy" id="2597226"/>
    <lineage>
        <taxon>Bacteria</taxon>
        <taxon>Deltaproteobacteria</taxon>
        <taxon>Candidatus Acidulodesulfobacterales</taxon>
        <taxon>Candidatus Acididesulfobacter</taxon>
    </lineage>
</organism>
<dbReference type="InterPro" id="IPR028098">
    <property type="entry name" value="Glyco_trans_4-like_N"/>
</dbReference>
<gene>
    <name evidence="3" type="ORF">EVG15_10230</name>
</gene>
<reference evidence="3 4" key="1">
    <citation type="journal article" date="2019" name="ISME J.">
        <title>Insights into ecological role of a new deltaproteobacterial order Candidatus Acidulodesulfobacterales by metagenomics and metatranscriptomics.</title>
        <authorList>
            <person name="Tan S."/>
            <person name="Liu J."/>
            <person name="Fang Y."/>
            <person name="Hedlund B.P."/>
            <person name="Lian Z.H."/>
            <person name="Huang L.Y."/>
            <person name="Li J.T."/>
            <person name="Huang L.N."/>
            <person name="Li W.J."/>
            <person name="Jiang H.C."/>
            <person name="Dong H.L."/>
            <person name="Shu W.S."/>
        </authorList>
    </citation>
    <scope>NUCLEOTIDE SEQUENCE [LARGE SCALE GENOMIC DNA]</scope>
    <source>
        <strain evidence="3">AP1</strain>
    </source>
</reference>
<dbReference type="PANTHER" id="PTHR45947">
    <property type="entry name" value="SULFOQUINOVOSYL TRANSFERASE SQD2"/>
    <property type="match status" value="1"/>
</dbReference>
<dbReference type="Gene3D" id="3.40.50.2000">
    <property type="entry name" value="Glycogen Phosphorylase B"/>
    <property type="match status" value="2"/>
</dbReference>
<comment type="caution">
    <text evidence="3">The sequence shown here is derived from an EMBL/GenBank/DDBJ whole genome shotgun (WGS) entry which is preliminary data.</text>
</comment>
<dbReference type="SUPFAM" id="SSF53756">
    <property type="entry name" value="UDP-Glycosyltransferase/glycogen phosphorylase"/>
    <property type="match status" value="1"/>
</dbReference>
<dbReference type="Pfam" id="PF13439">
    <property type="entry name" value="Glyco_transf_4"/>
    <property type="match status" value="1"/>
</dbReference>
<name>A0A519BK27_9DELT</name>
<dbReference type="InterPro" id="IPR050194">
    <property type="entry name" value="Glycosyltransferase_grp1"/>
</dbReference>
<dbReference type="Pfam" id="PF00534">
    <property type="entry name" value="Glycos_transf_1"/>
    <property type="match status" value="1"/>
</dbReference>
<accession>A0A519BK27</accession>
<evidence type="ECO:0000313" key="4">
    <source>
        <dbReference type="Proteomes" id="UP000319296"/>
    </source>
</evidence>
<sequence>MNIILISDSYPPEIRSASQLMSELAHELKERGNNVTVATSFPKYNLSEKENGKSEVYDEHSVEDGIEVIRIKTLPHHKVNFMVRGIAQITMPYFFISRIKKYIKGKIDVVIVYSPPLPLYKVGFYFKRKMKSKFLLNIQDIFPQNAIDLGILKNPFMIKAFELMEKKAYCKSDMIFVHSMGNAKFISTKYSCNGNGIDSKIVVLHNWIDVKVFKGVDETAGIFRKIYGLEDKFVILFAGVMGPSQGLDFVIAVAEKVKDYKDIVFLLVGDGMEKENLLKIVEDKKLKNVIFKPFVSQNEYPKLAKDADVGLVSLTSKNKTPVVPGKITGYMAASIPVLAFLNKESDGHKIISDADCGYSCLFGDIESAVNLVMKMYKDRRVLKEKGLNGLNYVSANFEKRKIVDELESYFK</sequence>
<proteinExistence type="predicted"/>
<dbReference type="AlphaFoldDB" id="A0A519BK27"/>
<dbReference type="EMBL" id="SGBB01000029">
    <property type="protein sequence ID" value="RZD17606.1"/>
    <property type="molecule type" value="Genomic_DNA"/>
</dbReference>
<dbReference type="GO" id="GO:0016758">
    <property type="term" value="F:hexosyltransferase activity"/>
    <property type="evidence" value="ECO:0007669"/>
    <property type="project" value="TreeGrafter"/>
</dbReference>
<dbReference type="InterPro" id="IPR001296">
    <property type="entry name" value="Glyco_trans_1"/>
</dbReference>
<keyword evidence="3" id="KW-0808">Transferase</keyword>
<dbReference type="PANTHER" id="PTHR45947:SF3">
    <property type="entry name" value="SULFOQUINOVOSYL TRANSFERASE SQD2"/>
    <property type="match status" value="1"/>
</dbReference>
<dbReference type="Proteomes" id="UP000319296">
    <property type="component" value="Unassembled WGS sequence"/>
</dbReference>
<protein>
    <submittedName>
        <fullName evidence="3">Glycosyltransferase WbuB</fullName>
    </submittedName>
</protein>
<evidence type="ECO:0000259" key="2">
    <source>
        <dbReference type="Pfam" id="PF13439"/>
    </source>
</evidence>
<evidence type="ECO:0000313" key="3">
    <source>
        <dbReference type="EMBL" id="RZD17606.1"/>
    </source>
</evidence>
<feature type="domain" description="Glycosyltransferase subfamily 4-like N-terminal" evidence="2">
    <location>
        <begin position="21"/>
        <end position="210"/>
    </location>
</feature>
<dbReference type="CDD" id="cd03794">
    <property type="entry name" value="GT4_WbuB-like"/>
    <property type="match status" value="1"/>
</dbReference>
<evidence type="ECO:0000259" key="1">
    <source>
        <dbReference type="Pfam" id="PF00534"/>
    </source>
</evidence>